<name>A0A6A6IZQ4_9PLEO</name>
<feature type="compositionally biased region" description="Polar residues" evidence="1">
    <location>
        <begin position="1"/>
        <end position="11"/>
    </location>
</feature>
<dbReference type="RefSeq" id="XP_033690386.1">
    <property type="nucleotide sequence ID" value="XM_033826540.1"/>
</dbReference>
<dbReference type="GeneID" id="54579870"/>
<reference evidence="3" key="1">
    <citation type="journal article" date="2020" name="Stud. Mycol.">
        <title>101 Dothideomycetes genomes: a test case for predicting lifestyles and emergence of pathogens.</title>
        <authorList>
            <person name="Haridas S."/>
            <person name="Albert R."/>
            <person name="Binder M."/>
            <person name="Bloem J."/>
            <person name="Labutti K."/>
            <person name="Salamov A."/>
            <person name="Andreopoulos B."/>
            <person name="Baker S."/>
            <person name="Barry K."/>
            <person name="Bills G."/>
            <person name="Bluhm B."/>
            <person name="Cannon C."/>
            <person name="Castanera R."/>
            <person name="Culley D."/>
            <person name="Daum C."/>
            <person name="Ezra D."/>
            <person name="Gonzalez J."/>
            <person name="Henrissat B."/>
            <person name="Kuo A."/>
            <person name="Liang C."/>
            <person name="Lipzen A."/>
            <person name="Lutzoni F."/>
            <person name="Magnuson J."/>
            <person name="Mondo S."/>
            <person name="Nolan M."/>
            <person name="Ohm R."/>
            <person name="Pangilinan J."/>
            <person name="Park H.-J."/>
            <person name="Ramirez L."/>
            <person name="Alfaro M."/>
            <person name="Sun H."/>
            <person name="Tritt A."/>
            <person name="Yoshinaga Y."/>
            <person name="Zwiers L.-H."/>
            <person name="Turgeon B."/>
            <person name="Goodwin S."/>
            <person name="Spatafora J."/>
            <person name="Crous P."/>
            <person name="Grigoriev I."/>
        </authorList>
    </citation>
    <scope>NUCLEOTIDE SEQUENCE</scope>
    <source>
        <strain evidence="3">CBS 122368</strain>
    </source>
</reference>
<dbReference type="Pfam" id="PF06985">
    <property type="entry name" value="HET"/>
    <property type="match status" value="1"/>
</dbReference>
<feature type="region of interest" description="Disordered" evidence="1">
    <location>
        <begin position="1"/>
        <end position="89"/>
    </location>
</feature>
<feature type="domain" description="Heterokaryon incompatibility" evidence="2">
    <location>
        <begin position="398"/>
        <end position="544"/>
    </location>
</feature>
<dbReference type="OrthoDB" id="5135333at2759"/>
<evidence type="ECO:0000259" key="2">
    <source>
        <dbReference type="Pfam" id="PF06985"/>
    </source>
</evidence>
<dbReference type="InterPro" id="IPR010730">
    <property type="entry name" value="HET"/>
</dbReference>
<protein>
    <submittedName>
        <fullName evidence="3">HET-domain-containing protein</fullName>
    </submittedName>
</protein>
<accession>A0A6A6IZQ4</accession>
<dbReference type="EMBL" id="ML987190">
    <property type="protein sequence ID" value="KAF2255382.1"/>
    <property type="molecule type" value="Genomic_DNA"/>
</dbReference>
<evidence type="ECO:0000313" key="3">
    <source>
        <dbReference type="EMBL" id="KAF2255382.1"/>
    </source>
</evidence>
<sequence length="984" mass="112110">MRTQPFGQTRDSPPAFASPHPARFPLPQGAPVQVVSYRPPTSEGPQRIIVFPAPGRIPPNRFEDLSLQPHQGQPRPHTAGNGQSAPRYALPPATTRYQDPCDRCSPRLVPISGDPFEAPRSDGPYLGAPQKFVRVERSQDGLNARTPALAKSNPACGSIFPKPQTPQPSEINMNRRCDYLPESMVPLWYIQSPIVQPEDSRHYLCATCRHIDFLALFKQRETSVLPTLRDYVVLGPLRTLISRGCGFCKLVARIIALDAVEDLPRTLSDEERLEAQRERFLELLNDMYYLCPVRFETTFNNPALYICSAKDINDLEQQRSSVLRPRQSMAFRPLHRSEPNLGRILRSPEQIDFEWIRATMQLCDERDRGKTSYQHNITVRAIDVDQMCIVDLDDGVRYVTLSYTWGKTNQLLLQRPLEPQFRTPGGLRALLTRIPRTIRDSIKLVRSIGERYLWVDALCILQDDATDKGAQIAEMGNIYRHSILTICACCGTDASYGLPGIDPGTRTTRQAAEIVGDLVLGNILPDSESTDTSKWSTRGWTLQEKVLSQRKLLVTDSCVRWWCWHTITSEDENCRHVGWKPGTPHRGMYFFKTEHELLVSKIARNSNMDIYAFIVADYTARDLTMQTDAEKAITGVFNEIDGLFRGSFLWGIPDTELCAGLLWVPLGSSKRRVDLETRRPLFPSWSWLGWVGQAAYPWLIERSFPMSEWGSPLLFKDMAVDVSSDEDDDLWFTGETYRMGGPQFANLHLCLSSRWRLDPEDGWSYIDEQSEAHRWLHPVLDPGLHGRSYALCAADSHLLHLHTLSAHFRLEGRLRKRKEKHDYLHDVLQVRLLDARGFAAGYVYVPDPATTLDPRFKERYLEGRKEFIVVSRASTNADPRVGRELLHSTPIWELGHVYSMAYMMRDEQQWRAHGDGDTEQEQEQHVNEKAGFDERLYDAVTPWGLFNVLMVEWVGGIAYRVAVGRVHVAAFMEAEPVEKEVVLG</sequence>
<organism evidence="3 4">
    <name type="scientific">Trematosphaeria pertusa</name>
    <dbReference type="NCBI Taxonomy" id="390896"/>
    <lineage>
        <taxon>Eukaryota</taxon>
        <taxon>Fungi</taxon>
        <taxon>Dikarya</taxon>
        <taxon>Ascomycota</taxon>
        <taxon>Pezizomycotina</taxon>
        <taxon>Dothideomycetes</taxon>
        <taxon>Pleosporomycetidae</taxon>
        <taxon>Pleosporales</taxon>
        <taxon>Massarineae</taxon>
        <taxon>Trematosphaeriaceae</taxon>
        <taxon>Trematosphaeria</taxon>
    </lineage>
</organism>
<evidence type="ECO:0000313" key="4">
    <source>
        <dbReference type="Proteomes" id="UP000800094"/>
    </source>
</evidence>
<proteinExistence type="predicted"/>
<evidence type="ECO:0000256" key="1">
    <source>
        <dbReference type="SAM" id="MobiDB-lite"/>
    </source>
</evidence>
<gene>
    <name evidence="3" type="ORF">BU26DRAFT_500959</name>
</gene>
<keyword evidence="4" id="KW-1185">Reference proteome</keyword>
<dbReference type="PANTHER" id="PTHR33112">
    <property type="entry name" value="DOMAIN PROTEIN, PUTATIVE-RELATED"/>
    <property type="match status" value="1"/>
</dbReference>
<dbReference type="Proteomes" id="UP000800094">
    <property type="component" value="Unassembled WGS sequence"/>
</dbReference>
<dbReference type="PANTHER" id="PTHR33112:SF12">
    <property type="entry name" value="HETEROKARYON INCOMPATIBILITY DOMAIN-CONTAINING PROTEIN"/>
    <property type="match status" value="1"/>
</dbReference>
<dbReference type="AlphaFoldDB" id="A0A6A6IZQ4"/>